<dbReference type="Gene3D" id="3.20.20.70">
    <property type="entry name" value="Aldolase class I"/>
    <property type="match status" value="1"/>
</dbReference>
<dbReference type="Proteomes" id="UP000053815">
    <property type="component" value="Unassembled WGS sequence"/>
</dbReference>
<dbReference type="SUPFAM" id="SSF51395">
    <property type="entry name" value="FMN-linked oxidoreductases"/>
    <property type="match status" value="1"/>
</dbReference>
<dbReference type="InterPro" id="IPR013785">
    <property type="entry name" value="Aldolase_TIM"/>
</dbReference>
<evidence type="ECO:0000313" key="2">
    <source>
        <dbReference type="Proteomes" id="UP000053815"/>
    </source>
</evidence>
<dbReference type="AlphaFoldDB" id="A0A0C9MVX3"/>
<keyword evidence="2" id="KW-1185">Reference proteome</keyword>
<name>A0A0C9MVX3_9FUNG</name>
<evidence type="ECO:0008006" key="3">
    <source>
        <dbReference type="Google" id="ProtNLM"/>
    </source>
</evidence>
<sequence>MPQVITRSSCAAVRADKAGIEVLAGGEDADGRDTRHITLYAKKLKQIGTDVIDISSDNYIKKKADTAIRAVGIITETKDAEDILQHDQADYMLIARELLRDRDSNRERYLKTVSANKKYG</sequence>
<protein>
    <recommendedName>
        <fullName evidence="3">NADH:flavin oxidoreductase/NADH oxidase N-terminal domain-containing protein</fullName>
    </recommendedName>
</protein>
<dbReference type="OrthoDB" id="2205382at2759"/>
<organism evidence="1">
    <name type="scientific">Mucor ambiguus</name>
    <dbReference type="NCBI Taxonomy" id="91626"/>
    <lineage>
        <taxon>Eukaryota</taxon>
        <taxon>Fungi</taxon>
        <taxon>Fungi incertae sedis</taxon>
        <taxon>Mucoromycota</taxon>
        <taxon>Mucoromycotina</taxon>
        <taxon>Mucoromycetes</taxon>
        <taxon>Mucorales</taxon>
        <taxon>Mucorineae</taxon>
        <taxon>Mucoraceae</taxon>
        <taxon>Mucor</taxon>
    </lineage>
</organism>
<gene>
    <name evidence="1" type="ORF">MAM1_0116d05728</name>
</gene>
<dbReference type="STRING" id="91626.A0A0C9MVX3"/>
<proteinExistence type="predicted"/>
<accession>A0A0C9MVX3</accession>
<evidence type="ECO:0000313" key="1">
    <source>
        <dbReference type="EMBL" id="GAN06248.1"/>
    </source>
</evidence>
<reference evidence="1" key="1">
    <citation type="submission" date="2014-09" db="EMBL/GenBank/DDBJ databases">
        <title>Draft genome sequence of an oleaginous Mucoromycotina fungus Mucor ambiguus NBRC6742.</title>
        <authorList>
            <person name="Takeda I."/>
            <person name="Yamane N."/>
            <person name="Morita T."/>
            <person name="Tamano K."/>
            <person name="Machida M."/>
            <person name="Baker S."/>
            <person name="Koike H."/>
        </authorList>
    </citation>
    <scope>NUCLEOTIDE SEQUENCE</scope>
    <source>
        <strain evidence="1">NBRC 6742</strain>
    </source>
</reference>
<dbReference type="EMBL" id="DF836405">
    <property type="protein sequence ID" value="GAN06248.1"/>
    <property type="molecule type" value="Genomic_DNA"/>
</dbReference>